<feature type="region of interest" description="Disordered" evidence="1">
    <location>
        <begin position="99"/>
        <end position="235"/>
    </location>
</feature>
<comment type="caution">
    <text evidence="2">The sequence shown here is derived from an EMBL/GenBank/DDBJ whole genome shotgun (WGS) entry which is preliminary data.</text>
</comment>
<feature type="region of interest" description="Disordered" evidence="1">
    <location>
        <begin position="1"/>
        <end position="23"/>
    </location>
</feature>
<gene>
    <name evidence="2" type="ORF">FB45DRAFT_1008450</name>
</gene>
<dbReference type="EMBL" id="JARKIF010000024">
    <property type="protein sequence ID" value="KAJ7615589.1"/>
    <property type="molecule type" value="Genomic_DNA"/>
</dbReference>
<name>A0AAD7BAZ4_9AGAR</name>
<sequence length="405" mass="44163">MSPSGYESDTGERDNPTYRNFKTDTPVVKTIKLGHSDKALNREGRAICRIVYAHGDYNVNQIARIFGLPRKRISKAIDNGYFPADKVSEDYAHIRDPKFAVHFPPDSGSTADEDSEEDGSVDSDEEDDDSDSESEAGNESDSDVSHCGADDERNTIPTKRKLHDEDSSGPPPMAPRMVKKPRYFGDNDGAPDVRVAKRSCPPGSKSTSGTSTAASPAPNPSRSSTSNQDTHAPEERSELLVFLKSLSTKLVDDLPERLALLSSQGFTIERLRIMAQRWPNELIAEALERGLMGGELELGIGGCRGLTSKQVVGIEVGLMKMRRKLPVDFLVPADRRTLHAFLGNVMGFDLTACYSLFQEQGFVCADGELRKVKAVVGRDGGISVLDGFGGGVRAPGYLLLGRRDR</sequence>
<protein>
    <submittedName>
        <fullName evidence="2">Uncharacterized protein</fullName>
    </submittedName>
</protein>
<evidence type="ECO:0000256" key="1">
    <source>
        <dbReference type="SAM" id="MobiDB-lite"/>
    </source>
</evidence>
<proteinExistence type="predicted"/>
<reference evidence="2" key="1">
    <citation type="submission" date="2023-03" db="EMBL/GenBank/DDBJ databases">
        <title>Massive genome expansion in bonnet fungi (Mycena s.s.) driven by repeated elements and novel gene families across ecological guilds.</title>
        <authorList>
            <consortium name="Lawrence Berkeley National Laboratory"/>
            <person name="Harder C.B."/>
            <person name="Miyauchi S."/>
            <person name="Viragh M."/>
            <person name="Kuo A."/>
            <person name="Thoen E."/>
            <person name="Andreopoulos B."/>
            <person name="Lu D."/>
            <person name="Skrede I."/>
            <person name="Drula E."/>
            <person name="Henrissat B."/>
            <person name="Morin E."/>
            <person name="Kohler A."/>
            <person name="Barry K."/>
            <person name="LaButti K."/>
            <person name="Morin E."/>
            <person name="Salamov A."/>
            <person name="Lipzen A."/>
            <person name="Mereny Z."/>
            <person name="Hegedus B."/>
            <person name="Baldrian P."/>
            <person name="Stursova M."/>
            <person name="Weitz H."/>
            <person name="Taylor A."/>
            <person name="Grigoriev I.V."/>
            <person name="Nagy L.G."/>
            <person name="Martin F."/>
            <person name="Kauserud H."/>
        </authorList>
    </citation>
    <scope>NUCLEOTIDE SEQUENCE</scope>
    <source>
        <strain evidence="2">9284</strain>
    </source>
</reference>
<keyword evidence="3" id="KW-1185">Reference proteome</keyword>
<evidence type="ECO:0000313" key="2">
    <source>
        <dbReference type="EMBL" id="KAJ7615589.1"/>
    </source>
</evidence>
<dbReference type="AlphaFoldDB" id="A0AAD7BAZ4"/>
<feature type="compositionally biased region" description="Low complexity" evidence="1">
    <location>
        <begin position="199"/>
        <end position="226"/>
    </location>
</feature>
<organism evidence="2 3">
    <name type="scientific">Roridomyces roridus</name>
    <dbReference type="NCBI Taxonomy" id="1738132"/>
    <lineage>
        <taxon>Eukaryota</taxon>
        <taxon>Fungi</taxon>
        <taxon>Dikarya</taxon>
        <taxon>Basidiomycota</taxon>
        <taxon>Agaricomycotina</taxon>
        <taxon>Agaricomycetes</taxon>
        <taxon>Agaricomycetidae</taxon>
        <taxon>Agaricales</taxon>
        <taxon>Marasmiineae</taxon>
        <taxon>Mycenaceae</taxon>
        <taxon>Roridomyces</taxon>
    </lineage>
</organism>
<accession>A0AAD7BAZ4</accession>
<dbReference type="Proteomes" id="UP001221142">
    <property type="component" value="Unassembled WGS sequence"/>
</dbReference>
<evidence type="ECO:0000313" key="3">
    <source>
        <dbReference type="Proteomes" id="UP001221142"/>
    </source>
</evidence>
<feature type="compositionally biased region" description="Acidic residues" evidence="1">
    <location>
        <begin position="111"/>
        <end position="142"/>
    </location>
</feature>